<feature type="transmembrane region" description="Helical" evidence="2">
    <location>
        <begin position="93"/>
        <end position="110"/>
    </location>
</feature>
<feature type="transmembrane region" description="Helical" evidence="2">
    <location>
        <begin position="62"/>
        <end position="87"/>
    </location>
</feature>
<evidence type="ECO:0000313" key="3">
    <source>
        <dbReference type="EMBL" id="CEP17957.1"/>
    </source>
</evidence>
<organism evidence="3 4">
    <name type="scientific">Parasitella parasitica</name>
    <dbReference type="NCBI Taxonomy" id="35722"/>
    <lineage>
        <taxon>Eukaryota</taxon>
        <taxon>Fungi</taxon>
        <taxon>Fungi incertae sedis</taxon>
        <taxon>Mucoromycota</taxon>
        <taxon>Mucoromycotina</taxon>
        <taxon>Mucoromycetes</taxon>
        <taxon>Mucorales</taxon>
        <taxon>Mucorineae</taxon>
        <taxon>Mucoraceae</taxon>
        <taxon>Parasitella</taxon>
    </lineage>
</organism>
<dbReference type="Proteomes" id="UP000054107">
    <property type="component" value="Unassembled WGS sequence"/>
</dbReference>
<keyword evidence="2" id="KW-0472">Membrane</keyword>
<accession>A0A0B7NKP4</accession>
<keyword evidence="4" id="KW-1185">Reference proteome</keyword>
<evidence type="ECO:0000313" key="4">
    <source>
        <dbReference type="Proteomes" id="UP000054107"/>
    </source>
</evidence>
<feature type="region of interest" description="Disordered" evidence="1">
    <location>
        <begin position="1"/>
        <end position="21"/>
    </location>
</feature>
<proteinExistence type="predicted"/>
<sequence>MVKSTAPVSSSDDDHKSAQPSELLNESFEHPFQDNNDEDDYKNDKPVSSYFYFSSCKISFSFVILVLVFVLVFGFVLTVLLIFAASIIAGIKIAIKFGFWIDICIIASVHNEKPKAKKRSNTKRLMENLFWALVKENSKRDIIQHWPEKL</sequence>
<name>A0A0B7NKP4_9FUNG</name>
<feature type="compositionally biased region" description="Polar residues" evidence="1">
    <location>
        <begin position="1"/>
        <end position="10"/>
    </location>
</feature>
<protein>
    <recommendedName>
        <fullName evidence="5">Transmembrane protein</fullName>
    </recommendedName>
</protein>
<evidence type="ECO:0008006" key="5">
    <source>
        <dbReference type="Google" id="ProtNLM"/>
    </source>
</evidence>
<keyword evidence="2" id="KW-0812">Transmembrane</keyword>
<reference evidence="3 4" key="1">
    <citation type="submission" date="2014-09" db="EMBL/GenBank/DDBJ databases">
        <authorList>
            <person name="Ellenberger Sabrina"/>
        </authorList>
    </citation>
    <scope>NUCLEOTIDE SEQUENCE [LARGE SCALE GENOMIC DNA]</scope>
    <source>
        <strain evidence="3 4">CBS 412.66</strain>
    </source>
</reference>
<dbReference type="AlphaFoldDB" id="A0A0B7NKP4"/>
<dbReference type="EMBL" id="LN733737">
    <property type="protein sequence ID" value="CEP17957.1"/>
    <property type="molecule type" value="Genomic_DNA"/>
</dbReference>
<gene>
    <name evidence="3" type="primary">PARPA_12257.1 scaffold 44939</name>
</gene>
<evidence type="ECO:0000256" key="2">
    <source>
        <dbReference type="SAM" id="Phobius"/>
    </source>
</evidence>
<keyword evidence="2" id="KW-1133">Transmembrane helix</keyword>
<evidence type="ECO:0000256" key="1">
    <source>
        <dbReference type="SAM" id="MobiDB-lite"/>
    </source>
</evidence>